<organism evidence="8 9">
    <name type="scientific">Polynucleobacter victoriensis</name>
    <dbReference type="NCBI Taxonomy" id="2049319"/>
    <lineage>
        <taxon>Bacteria</taxon>
        <taxon>Pseudomonadati</taxon>
        <taxon>Pseudomonadota</taxon>
        <taxon>Betaproteobacteria</taxon>
        <taxon>Burkholderiales</taxon>
        <taxon>Burkholderiaceae</taxon>
        <taxon>Polynucleobacter</taxon>
    </lineage>
</organism>
<evidence type="ECO:0000256" key="1">
    <source>
        <dbReference type="ARBA" id="ARBA00004651"/>
    </source>
</evidence>
<feature type="transmembrane region" description="Helical" evidence="6">
    <location>
        <begin position="354"/>
        <end position="377"/>
    </location>
</feature>
<keyword evidence="5 6" id="KW-0472">Membrane</keyword>
<comment type="subcellular location">
    <subcellularLocation>
        <location evidence="1">Cell membrane</location>
        <topology evidence="1">Multi-pass membrane protein</topology>
    </subcellularLocation>
</comment>
<keyword evidence="4 6" id="KW-1133">Transmembrane helix</keyword>
<dbReference type="PANTHER" id="PTHR30287">
    <property type="entry name" value="MEMBRANE COMPONENT OF PREDICTED ABC SUPERFAMILY METABOLITE UPTAKE TRANSPORTER"/>
    <property type="match status" value="1"/>
</dbReference>
<feature type="transmembrane region" description="Helical" evidence="6">
    <location>
        <begin position="398"/>
        <end position="417"/>
    </location>
</feature>
<feature type="transmembrane region" description="Helical" evidence="6">
    <location>
        <begin position="475"/>
        <end position="498"/>
    </location>
</feature>
<reference evidence="8 9" key="1">
    <citation type="submission" date="2017-06" db="EMBL/GenBank/DDBJ databases">
        <authorList>
            <person name="Kim H.J."/>
            <person name="Triplett B.A."/>
        </authorList>
    </citation>
    <scope>NUCLEOTIDE SEQUENCE [LARGE SCALE GENOMIC DNA]</scope>
    <source>
        <strain evidence="8 9">MWH-VicM1</strain>
    </source>
</reference>
<feature type="transmembrane region" description="Helical" evidence="6">
    <location>
        <begin position="314"/>
        <end position="334"/>
    </location>
</feature>
<evidence type="ECO:0000313" key="8">
    <source>
        <dbReference type="EMBL" id="SNC72508.1"/>
    </source>
</evidence>
<feature type="transmembrane region" description="Helical" evidence="6">
    <location>
        <begin position="714"/>
        <end position="737"/>
    </location>
</feature>
<keyword evidence="9" id="KW-1185">Reference proteome</keyword>
<evidence type="ECO:0000256" key="2">
    <source>
        <dbReference type="ARBA" id="ARBA00022475"/>
    </source>
</evidence>
<dbReference type="Pfam" id="PF02687">
    <property type="entry name" value="FtsX"/>
    <property type="match status" value="2"/>
</dbReference>
<gene>
    <name evidence="8" type="ORF">SAMN06295916_1628</name>
</gene>
<dbReference type="PANTHER" id="PTHR30287:SF1">
    <property type="entry name" value="INNER MEMBRANE PROTEIN"/>
    <property type="match status" value="1"/>
</dbReference>
<evidence type="ECO:0000256" key="4">
    <source>
        <dbReference type="ARBA" id="ARBA00022989"/>
    </source>
</evidence>
<feature type="transmembrane region" description="Helical" evidence="6">
    <location>
        <begin position="769"/>
        <end position="792"/>
    </location>
</feature>
<proteinExistence type="predicted"/>
<sequence>MAFMFYSLKMISIPRSFRSIEFAWLLGALIISVASMSSVAYLADRMQRAFERDAKQLIAADVMVQADQPIPEQFQKDAQSRGLKTAQTVVFPTMSSFKSQTKLVALKAVSDGYPLRGVIKTSDTLADLKGVAAQSIPNPGAVWVDSALMPSLNIKIGEELTLGRAKFKLEAIITQELDKGAGFLNFAPRVMIREDELSKTQLIGFGSRVTYRLLVSGHERDVANFIAWADQEIQSKQLRGIKSEGVDNSQPLMRATLDRAEKFLSLVAMLTAMVAAVAIALAAKRYTSRQAQATAIWKCLGASRRQVLWEHGRASILIGLIGGVSGAFLGWLGHQALLYFLGDLLVSDLPPASIWPLIWSVMVSIILLIGFVWPPILSLSQISPLRVIRKEVIVNAPSAWLLMLLGLATFFGLLLSVAKDLKLATLTLGGFGIAAILFVGVAWLIVKLAANLAEHTLLGRDVVQRFAWQSLSRRSMLTGLQVASLAIAIMALLLLAVVRQDLLDAWKSGSPPDAPNRFLINIQPDQKAALEKDLLSSGVDKVTLYPMIRGRLTHINKQLVLPQNYQDSRAQRLVDREFNLSYASELPEKNKVVAGTWHGNTAQAELSIESGIAKTLQLKLGDQLSFDIAGLPIQAKITSVRQLDWGSMRVNFFAILPPSLMSEMPQTWITAYRQAPPQNNQLPIDIALVAKYPNITVVDVESALNQVQDVLDRLSAAIELLFVFTIAAGVLVLIAALGATQDERLKDAALLKTLGAGRGQIQKSFFTELMVIGFISGSLAGGGAIAVGWGLAQFVFEISFPIPWVVFLYGAIFGVVICCIGGLWLQRKISNTSSIEVLRQI</sequence>
<feature type="transmembrane region" description="Helical" evidence="6">
    <location>
        <begin position="423"/>
        <end position="446"/>
    </location>
</feature>
<name>A0A212U2N7_9BURK</name>
<feature type="transmembrane region" description="Helical" evidence="6">
    <location>
        <begin position="804"/>
        <end position="825"/>
    </location>
</feature>
<dbReference type="Proteomes" id="UP000197215">
    <property type="component" value="Unassembled WGS sequence"/>
</dbReference>
<protein>
    <submittedName>
        <fullName evidence="8">Putative ABC transport system permease protein</fullName>
    </submittedName>
</protein>
<dbReference type="GO" id="GO:0005886">
    <property type="term" value="C:plasma membrane"/>
    <property type="evidence" value="ECO:0007669"/>
    <property type="project" value="UniProtKB-SubCell"/>
</dbReference>
<evidence type="ECO:0000259" key="7">
    <source>
        <dbReference type="Pfam" id="PF02687"/>
    </source>
</evidence>
<feature type="transmembrane region" description="Helical" evidence="6">
    <location>
        <begin position="263"/>
        <end position="283"/>
    </location>
</feature>
<dbReference type="InterPro" id="IPR038766">
    <property type="entry name" value="Membrane_comp_ABC_pdt"/>
</dbReference>
<feature type="domain" description="ABC3 transporter permease C-terminal" evidence="7">
    <location>
        <begin position="721"/>
        <end position="832"/>
    </location>
</feature>
<evidence type="ECO:0000313" key="9">
    <source>
        <dbReference type="Proteomes" id="UP000197215"/>
    </source>
</evidence>
<dbReference type="InterPro" id="IPR003838">
    <property type="entry name" value="ABC3_permease_C"/>
</dbReference>
<dbReference type="EMBL" id="FYEX01000002">
    <property type="protein sequence ID" value="SNC72508.1"/>
    <property type="molecule type" value="Genomic_DNA"/>
</dbReference>
<feature type="domain" description="ABC3 transporter permease C-terminal" evidence="7">
    <location>
        <begin position="266"/>
        <end position="384"/>
    </location>
</feature>
<evidence type="ECO:0000256" key="5">
    <source>
        <dbReference type="ARBA" id="ARBA00023136"/>
    </source>
</evidence>
<evidence type="ECO:0000256" key="3">
    <source>
        <dbReference type="ARBA" id="ARBA00022692"/>
    </source>
</evidence>
<evidence type="ECO:0000256" key="6">
    <source>
        <dbReference type="SAM" id="Phobius"/>
    </source>
</evidence>
<accession>A0A212U2N7</accession>
<dbReference type="AlphaFoldDB" id="A0A212U2N7"/>
<keyword evidence="3 6" id="KW-0812">Transmembrane</keyword>
<keyword evidence="2" id="KW-1003">Cell membrane</keyword>